<dbReference type="AlphaFoldDB" id="A0A023AZ47"/>
<accession>A0A023AZ47</accession>
<dbReference type="RefSeq" id="XP_011132896.1">
    <property type="nucleotide sequence ID" value="XM_011134594.1"/>
</dbReference>
<organism evidence="1 2">
    <name type="scientific">Gregarina niphandrodes</name>
    <name type="common">Septate eugregarine</name>
    <dbReference type="NCBI Taxonomy" id="110365"/>
    <lineage>
        <taxon>Eukaryota</taxon>
        <taxon>Sar</taxon>
        <taxon>Alveolata</taxon>
        <taxon>Apicomplexa</taxon>
        <taxon>Conoidasida</taxon>
        <taxon>Gregarinasina</taxon>
        <taxon>Eugregarinorida</taxon>
        <taxon>Gregarinidae</taxon>
        <taxon>Gregarina</taxon>
    </lineage>
</organism>
<comment type="caution">
    <text evidence="1">The sequence shown here is derived from an EMBL/GenBank/DDBJ whole genome shotgun (WGS) entry which is preliminary data.</text>
</comment>
<proteinExistence type="predicted"/>
<dbReference type="GeneID" id="22915389"/>
<sequence length="212" mass="25454">MSTLKNQSQRTCQPYVSRPLTLQITLQIHGMECMLCDHDFGWSCIATFLHAVQEYYRLSNILNSHTKPFYCWHRRLYIMEEISNYLTEFSNVTDVPLEMYAYENNSGTKLDLTWQVLIEQELAFLRAVEQKKPFNLSFGQYCQMLMVHCYTRQDCIPIMALWEDFYLTLVYRCHPNRHYWTCLERVLRILHGTKAATVIEEHRKRIQEMFEL</sequence>
<keyword evidence="2" id="KW-1185">Reference proteome</keyword>
<gene>
    <name evidence="1" type="ORF">GNI_155670</name>
</gene>
<name>A0A023AZ47_GRENI</name>
<protein>
    <submittedName>
        <fullName evidence="1">Uncharacterized protein</fullName>
    </submittedName>
</protein>
<dbReference type="Proteomes" id="UP000019763">
    <property type="component" value="Unassembled WGS sequence"/>
</dbReference>
<dbReference type="EMBL" id="AFNH02001162">
    <property type="protein sequence ID" value="EZG43925.1"/>
    <property type="molecule type" value="Genomic_DNA"/>
</dbReference>
<dbReference type="VEuPathDB" id="CryptoDB:GNI_155670"/>
<evidence type="ECO:0000313" key="2">
    <source>
        <dbReference type="Proteomes" id="UP000019763"/>
    </source>
</evidence>
<reference evidence="1" key="1">
    <citation type="submission" date="2013-12" db="EMBL/GenBank/DDBJ databases">
        <authorList>
            <person name="Omoto C.K."/>
            <person name="Sibley D."/>
            <person name="Venepally P."/>
            <person name="Hadjithomas M."/>
            <person name="Karamycheva S."/>
            <person name="Brunk B."/>
            <person name="Roos D."/>
            <person name="Caler E."/>
            <person name="Lorenzi H."/>
        </authorList>
    </citation>
    <scope>NUCLEOTIDE SEQUENCE</scope>
</reference>
<evidence type="ECO:0000313" key="1">
    <source>
        <dbReference type="EMBL" id="EZG43925.1"/>
    </source>
</evidence>